<dbReference type="SUPFAM" id="SSF56112">
    <property type="entry name" value="Protein kinase-like (PK-like)"/>
    <property type="match status" value="1"/>
</dbReference>
<dbReference type="PROSITE" id="PS50011">
    <property type="entry name" value="PROTEIN_KINASE_DOM"/>
    <property type="match status" value="1"/>
</dbReference>
<keyword evidence="10" id="KW-1185">Reference proteome</keyword>
<evidence type="ECO:0000259" key="8">
    <source>
        <dbReference type="PROSITE" id="PS50011"/>
    </source>
</evidence>
<feature type="region of interest" description="Disordered" evidence="6">
    <location>
        <begin position="281"/>
        <end position="303"/>
    </location>
</feature>
<keyword evidence="2" id="KW-0808">Transferase</keyword>
<evidence type="ECO:0000256" key="5">
    <source>
        <dbReference type="ARBA" id="ARBA00022840"/>
    </source>
</evidence>
<dbReference type="Pfam" id="PF00069">
    <property type="entry name" value="Pkinase"/>
    <property type="match status" value="1"/>
</dbReference>
<reference evidence="9" key="1">
    <citation type="submission" date="2020-10" db="EMBL/GenBank/DDBJ databases">
        <title>Taxonomic study of unclassified bacteria belonging to the class Ktedonobacteria.</title>
        <authorList>
            <person name="Yabe S."/>
            <person name="Wang C.M."/>
            <person name="Zheng Y."/>
            <person name="Sakai Y."/>
            <person name="Cavaletti L."/>
            <person name="Monciardini P."/>
            <person name="Donadio S."/>
        </authorList>
    </citation>
    <scope>NUCLEOTIDE SEQUENCE</scope>
    <source>
        <strain evidence="9">ID150040</strain>
    </source>
</reference>
<evidence type="ECO:0000256" key="7">
    <source>
        <dbReference type="SAM" id="Phobius"/>
    </source>
</evidence>
<feature type="region of interest" description="Disordered" evidence="6">
    <location>
        <begin position="317"/>
        <end position="357"/>
    </location>
</feature>
<evidence type="ECO:0000256" key="6">
    <source>
        <dbReference type="SAM" id="MobiDB-lite"/>
    </source>
</evidence>
<evidence type="ECO:0000256" key="4">
    <source>
        <dbReference type="ARBA" id="ARBA00022777"/>
    </source>
</evidence>
<dbReference type="GO" id="GO:0004674">
    <property type="term" value="F:protein serine/threonine kinase activity"/>
    <property type="evidence" value="ECO:0007669"/>
    <property type="project" value="UniProtKB-EC"/>
</dbReference>
<gene>
    <name evidence="9" type="ORF">KSF_081460</name>
</gene>
<evidence type="ECO:0000313" key="9">
    <source>
        <dbReference type="EMBL" id="GHO98098.1"/>
    </source>
</evidence>
<accession>A0A8J3IT42</accession>
<keyword evidence="5" id="KW-0067">ATP-binding</keyword>
<protein>
    <recommendedName>
        <fullName evidence="1">non-specific serine/threonine protein kinase</fullName>
        <ecNumber evidence="1">2.7.11.1</ecNumber>
    </recommendedName>
</protein>
<evidence type="ECO:0000256" key="1">
    <source>
        <dbReference type="ARBA" id="ARBA00012513"/>
    </source>
</evidence>
<proteinExistence type="predicted"/>
<dbReference type="InterPro" id="IPR011009">
    <property type="entry name" value="Kinase-like_dom_sf"/>
</dbReference>
<evidence type="ECO:0000256" key="3">
    <source>
        <dbReference type="ARBA" id="ARBA00022741"/>
    </source>
</evidence>
<keyword evidence="7" id="KW-0472">Membrane</keyword>
<dbReference type="PANTHER" id="PTHR43289:SF6">
    <property type="entry name" value="SERINE_THREONINE-PROTEIN KINASE NEKL-3"/>
    <property type="match status" value="1"/>
</dbReference>
<organism evidence="9 10">
    <name type="scientific">Reticulibacter mediterranei</name>
    <dbReference type="NCBI Taxonomy" id="2778369"/>
    <lineage>
        <taxon>Bacteria</taxon>
        <taxon>Bacillati</taxon>
        <taxon>Chloroflexota</taxon>
        <taxon>Ktedonobacteria</taxon>
        <taxon>Ktedonobacterales</taxon>
        <taxon>Reticulibacteraceae</taxon>
        <taxon>Reticulibacter</taxon>
    </lineage>
</organism>
<dbReference type="CDD" id="cd14014">
    <property type="entry name" value="STKc_PknB_like"/>
    <property type="match status" value="1"/>
</dbReference>
<dbReference type="InterPro" id="IPR000719">
    <property type="entry name" value="Prot_kinase_dom"/>
</dbReference>
<name>A0A8J3IT42_9CHLR</name>
<dbReference type="Gene3D" id="3.30.200.20">
    <property type="entry name" value="Phosphorylase Kinase, domain 1"/>
    <property type="match status" value="1"/>
</dbReference>
<dbReference type="AlphaFoldDB" id="A0A8J3IT42"/>
<dbReference type="GO" id="GO:0005524">
    <property type="term" value="F:ATP binding"/>
    <property type="evidence" value="ECO:0007669"/>
    <property type="project" value="UniProtKB-KW"/>
</dbReference>
<keyword evidence="7" id="KW-0812">Transmembrane</keyword>
<feature type="transmembrane region" description="Helical" evidence="7">
    <location>
        <begin position="404"/>
        <end position="426"/>
    </location>
</feature>
<evidence type="ECO:0000256" key="2">
    <source>
        <dbReference type="ARBA" id="ARBA00022679"/>
    </source>
</evidence>
<comment type="caution">
    <text evidence="9">The sequence shown here is derived from an EMBL/GenBank/DDBJ whole genome shotgun (WGS) entry which is preliminary data.</text>
</comment>
<dbReference type="Proteomes" id="UP000597444">
    <property type="component" value="Unassembled WGS sequence"/>
</dbReference>
<feature type="domain" description="Protein kinase" evidence="8">
    <location>
        <begin position="19"/>
        <end position="272"/>
    </location>
</feature>
<sequence>MHVKSTDIDDRTGQQIGDYRLLRQLGEGSSTVVYLGEHLQQHSQVAIKMLHTKLVARERAAFLEEMSTVAELDHPGIVRVLDWGNEQGYPYVVMNYVPGGTLRQRYPKGSRLPLGLVVRYINQLADALQYAHERNFIHRNIKPENMLSGDDEQVLLSDFGLALISSASITQGSQLGASTLAYMAPEHIVGKSQPASDQYALAVVVYEWLAGEQMFQGTLAELSNQHLYAPPPPLQEKNPAVTSELEDVLIKALAKDPAQRYASVQDFAAALTQSVPADVLNAPVAEDEGDITDRKDAPGDSSALPEFSIEQLAFPDVGGVAQDDPDRTDPFLRVPATPEKSGPLADTDKSAKVAASNDEELSTLIDNEADAWPFAPDVRPIESNRKLQPLALWQDATGPMKRNIVIATVLLVLLLVSSLAFAFPLVTGRGLFGPPPTPTPTPLPLTANITITPQQKEWNKTYSLSAVTGTPHATQHQVQARVLTVTTPAQAQTAQASGKRVMPGTGVAATGTLTFDNTALVPLAFPAGTVLANTLGTVGATQVVLNAPLVVPAASAVQSHVQASVAVHVVKVGKAGNIAAGQFVVRGTAGAATAPNWSATNPAAFAGGVDERTYMYVQQSDIDTTAAALIQANAPAPAQVLKPKISANERLVGEGACTPGQQANHQANEQAANVTVSVWFTCSGNLYDYDRASMLTASLLRDEMKTAHYTAINTVKTTLKQQRVADDQGTIVIQIQAQARGSYYFDDAAIKNIANQLAGKSMSAAETWLHGQTSISVAKIKLSGGTGKQVLPARAQDITISVS</sequence>
<dbReference type="PANTHER" id="PTHR43289">
    <property type="entry name" value="MITOGEN-ACTIVATED PROTEIN KINASE KINASE KINASE 20-RELATED"/>
    <property type="match status" value="1"/>
</dbReference>
<keyword evidence="7" id="KW-1133">Transmembrane helix</keyword>
<keyword evidence="4" id="KW-0418">Kinase</keyword>
<dbReference type="EC" id="2.7.11.1" evidence="1"/>
<evidence type="ECO:0000313" key="10">
    <source>
        <dbReference type="Proteomes" id="UP000597444"/>
    </source>
</evidence>
<keyword evidence="3" id="KW-0547">Nucleotide-binding</keyword>
<dbReference type="Gene3D" id="1.10.510.10">
    <property type="entry name" value="Transferase(Phosphotransferase) domain 1"/>
    <property type="match status" value="1"/>
</dbReference>
<dbReference type="EMBL" id="BNJK01000002">
    <property type="protein sequence ID" value="GHO98098.1"/>
    <property type="molecule type" value="Genomic_DNA"/>
</dbReference>